<dbReference type="InterPro" id="IPR057309">
    <property type="entry name" value="PcsB_CC"/>
</dbReference>
<evidence type="ECO:0000259" key="4">
    <source>
        <dbReference type="Pfam" id="PF24568"/>
    </source>
</evidence>
<evidence type="ECO:0000256" key="2">
    <source>
        <dbReference type="SAM" id="MobiDB-lite"/>
    </source>
</evidence>
<organism evidence="5 6">
    <name type="scientific">Dorea formicigenerans</name>
    <dbReference type="NCBI Taxonomy" id="39486"/>
    <lineage>
        <taxon>Bacteria</taxon>
        <taxon>Bacillati</taxon>
        <taxon>Bacillota</taxon>
        <taxon>Clostridia</taxon>
        <taxon>Lachnospirales</taxon>
        <taxon>Lachnospiraceae</taxon>
        <taxon>Dorea</taxon>
    </lineage>
</organism>
<dbReference type="CDD" id="cd12797">
    <property type="entry name" value="M23_peptidase"/>
    <property type="match status" value="1"/>
</dbReference>
<dbReference type="PANTHER" id="PTHR21666">
    <property type="entry name" value="PEPTIDASE-RELATED"/>
    <property type="match status" value="1"/>
</dbReference>
<feature type="domain" description="M23ase beta-sheet core" evidence="3">
    <location>
        <begin position="222"/>
        <end position="316"/>
    </location>
</feature>
<dbReference type="EMBL" id="QRVU01000011">
    <property type="protein sequence ID" value="RGS72300.1"/>
    <property type="molecule type" value="Genomic_DNA"/>
</dbReference>
<dbReference type="Gene3D" id="6.10.250.3150">
    <property type="match status" value="1"/>
</dbReference>
<evidence type="ECO:0000256" key="1">
    <source>
        <dbReference type="ARBA" id="ARBA00022729"/>
    </source>
</evidence>
<name>A0A412KUQ2_9FIRM</name>
<accession>A0A412KUQ2</accession>
<dbReference type="SUPFAM" id="SSF51261">
    <property type="entry name" value="Duplicated hybrid motif"/>
    <property type="match status" value="1"/>
</dbReference>
<sequence length="320" mass="34737">MAIVSEMEDTKNQISQKEEELGQKEEELFEAQAQENDQYESMKKRIKYMYENGNTKFVDILCQSKDISEFLNNAEYISTISSYDREQLVAYQQIRKKVQEQQAALEEEYAKLEDLQNDLIAKQTNVESLKASKESEISSISGELEQTNQKLAELQAAAEEAARKQKEKEAAAAAAKKNNNSGSAGGAVVSGNGMFTHPCPGYSRISSTFGYRNAPLAGASTNHKGVDFAASTGTPIYAAAAGTVTSAGYSGKAGNLIIINHGNGLLTYYMHCNTIFVSAGQKVSKGQNIGQVGTTGNSTGPHLHFQVMNNGTPVNPMNYL</sequence>
<proteinExistence type="predicted"/>
<evidence type="ECO:0000313" key="5">
    <source>
        <dbReference type="EMBL" id="RGS72300.1"/>
    </source>
</evidence>
<feature type="domain" description="Peptidoglycan hydrolase PcsB coiled-coil" evidence="4">
    <location>
        <begin position="35"/>
        <end position="100"/>
    </location>
</feature>
<evidence type="ECO:0000313" key="6">
    <source>
        <dbReference type="Proteomes" id="UP000285981"/>
    </source>
</evidence>
<feature type="region of interest" description="Disordered" evidence="2">
    <location>
        <begin position="156"/>
        <end position="184"/>
    </location>
</feature>
<dbReference type="InterPro" id="IPR050570">
    <property type="entry name" value="Cell_wall_metabolism_enzyme"/>
</dbReference>
<feature type="compositionally biased region" description="Basic and acidic residues" evidence="2">
    <location>
        <begin position="8"/>
        <end position="24"/>
    </location>
</feature>
<dbReference type="InterPro" id="IPR016047">
    <property type="entry name" value="M23ase_b-sheet_dom"/>
</dbReference>
<protein>
    <submittedName>
        <fullName evidence="5">Peptidase M23</fullName>
    </submittedName>
</protein>
<keyword evidence="1" id="KW-0732">Signal</keyword>
<dbReference type="GO" id="GO:0004222">
    <property type="term" value="F:metalloendopeptidase activity"/>
    <property type="evidence" value="ECO:0007669"/>
    <property type="project" value="TreeGrafter"/>
</dbReference>
<dbReference type="Pfam" id="PF24568">
    <property type="entry name" value="CC_PcsB"/>
    <property type="match status" value="1"/>
</dbReference>
<dbReference type="Gene3D" id="2.70.70.10">
    <property type="entry name" value="Glucose Permease (Domain IIA)"/>
    <property type="match status" value="1"/>
</dbReference>
<feature type="region of interest" description="Disordered" evidence="2">
    <location>
        <begin position="1"/>
        <end position="24"/>
    </location>
</feature>
<feature type="compositionally biased region" description="Low complexity" evidence="2">
    <location>
        <begin position="171"/>
        <end position="184"/>
    </location>
</feature>
<evidence type="ECO:0000259" key="3">
    <source>
        <dbReference type="Pfam" id="PF01551"/>
    </source>
</evidence>
<dbReference type="InterPro" id="IPR011055">
    <property type="entry name" value="Dup_hybrid_motif"/>
</dbReference>
<reference evidence="5 6" key="1">
    <citation type="submission" date="2018-08" db="EMBL/GenBank/DDBJ databases">
        <title>A genome reference for cultivated species of the human gut microbiota.</title>
        <authorList>
            <person name="Zou Y."/>
            <person name="Xue W."/>
            <person name="Luo G."/>
        </authorList>
    </citation>
    <scope>NUCLEOTIDE SEQUENCE [LARGE SCALE GENOMIC DNA]</scope>
    <source>
        <strain evidence="5 6">AF21-25</strain>
    </source>
</reference>
<dbReference type="Proteomes" id="UP000285981">
    <property type="component" value="Unassembled WGS sequence"/>
</dbReference>
<dbReference type="Pfam" id="PF01551">
    <property type="entry name" value="Peptidase_M23"/>
    <property type="match status" value="1"/>
</dbReference>
<dbReference type="AlphaFoldDB" id="A0A412KUQ2"/>
<gene>
    <name evidence="5" type="ORF">DWX78_03535</name>
</gene>
<feature type="compositionally biased region" description="Basic and acidic residues" evidence="2">
    <location>
        <begin position="160"/>
        <end position="170"/>
    </location>
</feature>
<comment type="caution">
    <text evidence="5">The sequence shown here is derived from an EMBL/GenBank/DDBJ whole genome shotgun (WGS) entry which is preliminary data.</text>
</comment>
<dbReference type="PANTHER" id="PTHR21666:SF270">
    <property type="entry name" value="MUREIN HYDROLASE ACTIVATOR ENVC"/>
    <property type="match status" value="1"/>
</dbReference>